<comment type="caution">
    <text evidence="1">The sequence shown here is derived from an EMBL/GenBank/DDBJ whole genome shotgun (WGS) entry which is preliminary data.</text>
</comment>
<evidence type="ECO:0000313" key="1">
    <source>
        <dbReference type="EMBL" id="EMJ95682.1"/>
    </source>
</evidence>
<organism evidence="1 2">
    <name type="scientific">Leptospira alstonii serovar Sichuan str. 79601</name>
    <dbReference type="NCBI Taxonomy" id="1218565"/>
    <lineage>
        <taxon>Bacteria</taxon>
        <taxon>Pseudomonadati</taxon>
        <taxon>Spirochaetota</taxon>
        <taxon>Spirochaetia</taxon>
        <taxon>Leptospirales</taxon>
        <taxon>Leptospiraceae</taxon>
        <taxon>Leptospira</taxon>
    </lineage>
</organism>
<accession>M6CUR1</accession>
<dbReference type="EMBL" id="ANIK01000033">
    <property type="protein sequence ID" value="EMJ95682.1"/>
    <property type="molecule type" value="Genomic_DNA"/>
</dbReference>
<dbReference type="AlphaFoldDB" id="M6CUR1"/>
<protein>
    <submittedName>
        <fullName evidence="1">Uncharacterized protein</fullName>
    </submittedName>
</protein>
<proteinExistence type="predicted"/>
<gene>
    <name evidence="1" type="ORF">LEP1GSC194_0092</name>
</gene>
<reference evidence="1 2" key="1">
    <citation type="submission" date="2013-01" db="EMBL/GenBank/DDBJ databases">
        <authorList>
            <person name="Harkins D.M."/>
            <person name="Durkin A.S."/>
            <person name="Brinkac L.M."/>
            <person name="Haft D.H."/>
            <person name="Selengut J.D."/>
            <person name="Sanka R."/>
            <person name="DePew J."/>
            <person name="Purushe J."/>
            <person name="Galloway R.L."/>
            <person name="Vinetz J.M."/>
            <person name="Sutton G.G."/>
            <person name="Nierman W.C."/>
            <person name="Fouts D.E."/>
        </authorList>
    </citation>
    <scope>NUCLEOTIDE SEQUENCE [LARGE SCALE GENOMIC DNA]</scope>
    <source>
        <strain evidence="1 2">79601</strain>
    </source>
</reference>
<name>M6CUR1_9LEPT</name>
<dbReference type="Proteomes" id="UP000011988">
    <property type="component" value="Unassembled WGS sequence"/>
</dbReference>
<evidence type="ECO:0000313" key="2">
    <source>
        <dbReference type="Proteomes" id="UP000011988"/>
    </source>
</evidence>
<sequence>MRFFGDFRLLWIRIAFSNRKELRLWITIVYYKKPNSSPLETWNSDLLDLKYSDSMLFSIKDV</sequence>
<dbReference type="PATRIC" id="fig|1218565.3.peg.1725"/>